<dbReference type="InterPro" id="IPR009060">
    <property type="entry name" value="UBA-like_sf"/>
</dbReference>
<dbReference type="GO" id="GO:0005739">
    <property type="term" value="C:mitochondrion"/>
    <property type="evidence" value="ECO:0007669"/>
    <property type="project" value="UniProtKB-SubCell"/>
</dbReference>
<dbReference type="eggNOG" id="KOG1071">
    <property type="taxonomic scope" value="Eukaryota"/>
</dbReference>
<dbReference type="KEGG" id="obr:102712379"/>
<evidence type="ECO:0000256" key="7">
    <source>
        <dbReference type="RuleBase" id="RU000642"/>
    </source>
</evidence>
<comment type="similarity">
    <text evidence="1 6 7">Belongs to the EF-Ts family.</text>
</comment>
<sequence length="379" mass="41106">MAWSQNARKPIIGLLSRAQQHAARGYSNSAFQAHLSSRRVEQSGTLLRRFSSEVPALEQISLIKKLRERTCAPIKDVKASLVSCNWDIDAAQKDLRKRGVALAAKKSSRTAAEGLLAIAQDDKRAVVVELNCETDFVARNDVFQYLASSLAKLALSARDPGELVFPFGPEYLENLSVNLDHPKLSGETTVQSAVTEVAAMVGENVKFRRGFMLSTTAHGVISSYLHNCPQPGLGRLAGLITLEAEDSNAPLDALKKVGSSIAMHIVAAKPLFVSKELVSAAAVENERDILRSQAESSGKSQMAMDKMVEGRLRKYFEEVVLLEQKYIANDSTNIKSVLNDLSKEVGSKVTIGNFVRMEVGEGVDRPNESLGSEAAAHAA</sequence>
<dbReference type="PANTHER" id="PTHR11741">
    <property type="entry name" value="ELONGATION FACTOR TS"/>
    <property type="match status" value="1"/>
</dbReference>
<dbReference type="Proteomes" id="UP000006038">
    <property type="component" value="Chromosome 8"/>
</dbReference>
<comment type="subcellular location">
    <subcellularLocation>
        <location evidence="6">Mitochondrion</location>
    </subcellularLocation>
</comment>
<dbReference type="InterPro" id="IPR014039">
    <property type="entry name" value="Transl_elong_EFTs/EF1B_dimer"/>
</dbReference>
<dbReference type="OrthoDB" id="277235at2759"/>
<keyword evidence="10" id="KW-1185">Reference proteome</keyword>
<dbReference type="FunFam" id="1.10.286.20:FF:000001">
    <property type="entry name" value="Elongation factor Ts"/>
    <property type="match status" value="1"/>
</dbReference>
<dbReference type="Gene3D" id="1.10.286.20">
    <property type="match status" value="1"/>
</dbReference>
<dbReference type="PROSITE" id="PS01127">
    <property type="entry name" value="EF_TS_2"/>
    <property type="match status" value="1"/>
</dbReference>
<name>J3MSA8_ORYBR</name>
<dbReference type="FunFam" id="3.30.479.20:FF:000012">
    <property type="entry name" value="Elongation factor Ts, mitochondrial"/>
    <property type="match status" value="1"/>
</dbReference>
<evidence type="ECO:0000259" key="8">
    <source>
        <dbReference type="Pfam" id="PF00889"/>
    </source>
</evidence>
<dbReference type="InterPro" id="IPR001816">
    <property type="entry name" value="Transl_elong_EFTs/EF1B"/>
</dbReference>
<gene>
    <name evidence="6" type="primary">EFTS</name>
    <name evidence="9" type="synonym">LOC102712379</name>
</gene>
<dbReference type="Gramene" id="OB08G19870.1">
    <property type="protein sequence ID" value="OB08G19870.1"/>
    <property type="gene ID" value="OB08G19870"/>
</dbReference>
<dbReference type="HOGENOM" id="CLU_047155_2_1_1"/>
<dbReference type="Gene3D" id="1.10.8.10">
    <property type="entry name" value="DNA helicase RuvA subunit, C-terminal domain"/>
    <property type="match status" value="1"/>
</dbReference>
<dbReference type="Pfam" id="PF00889">
    <property type="entry name" value="EF_TS"/>
    <property type="match status" value="1"/>
</dbReference>
<dbReference type="STRING" id="4533.J3MSA8"/>
<dbReference type="GO" id="GO:0003746">
    <property type="term" value="F:translation elongation factor activity"/>
    <property type="evidence" value="ECO:0007669"/>
    <property type="project" value="UniProtKB-UniRule"/>
</dbReference>
<dbReference type="GeneID" id="102712379"/>
<dbReference type="Gene3D" id="3.30.479.20">
    <property type="entry name" value="Elongation factor Ts, dimerisation domain"/>
    <property type="match status" value="2"/>
</dbReference>
<dbReference type="RefSeq" id="XP_015695438.1">
    <property type="nucleotide sequence ID" value="XM_015839952.1"/>
</dbReference>
<keyword evidence="5 6" id="KW-0496">Mitochondrion</keyword>
<dbReference type="CDD" id="cd14275">
    <property type="entry name" value="UBA_EF-Ts"/>
    <property type="match status" value="1"/>
</dbReference>
<comment type="function">
    <text evidence="6 7">Associates with the EF-Tu.GDP complex and induces the exchange of GDP to GTP. It remains bound to the aminoacyl-tRNA.EF-Tu.GTP complex up to the GTP hydrolysis stage on the ribosome.</text>
</comment>
<proteinExistence type="inferred from homology"/>
<keyword evidence="4" id="KW-0809">Transit peptide</keyword>
<keyword evidence="3 6" id="KW-0648">Protein biosynthesis</keyword>
<dbReference type="SUPFAM" id="SSF54713">
    <property type="entry name" value="Elongation factor Ts (EF-Ts), dimerisation domain"/>
    <property type="match status" value="2"/>
</dbReference>
<dbReference type="OMA" id="QEYMLDD"/>
<dbReference type="InterPro" id="IPR018101">
    <property type="entry name" value="Transl_elong_Ts_CS"/>
</dbReference>
<protein>
    <recommendedName>
        <fullName evidence="6">Elongation factor Ts, mitochondrial</fullName>
        <shortName evidence="6">EF-Ts</shortName>
        <shortName evidence="6">EF-TsMt</shortName>
    </recommendedName>
</protein>
<dbReference type="NCBIfam" id="TIGR00116">
    <property type="entry name" value="tsf"/>
    <property type="match status" value="1"/>
</dbReference>
<evidence type="ECO:0000256" key="1">
    <source>
        <dbReference type="ARBA" id="ARBA00005532"/>
    </source>
</evidence>
<dbReference type="GO" id="GO:0070125">
    <property type="term" value="P:mitochondrial translational elongation"/>
    <property type="evidence" value="ECO:0007669"/>
    <property type="project" value="TreeGrafter"/>
</dbReference>
<feature type="domain" description="Translation elongation factor EFTs/EF1B dimerisation" evidence="8">
    <location>
        <begin position="125"/>
        <end position="361"/>
    </location>
</feature>
<evidence type="ECO:0000256" key="2">
    <source>
        <dbReference type="ARBA" id="ARBA00022768"/>
    </source>
</evidence>
<dbReference type="InterPro" id="IPR036402">
    <property type="entry name" value="EF-Ts_dimer_sf"/>
</dbReference>
<organism evidence="9">
    <name type="scientific">Oryza brachyantha</name>
    <name type="common">malo sina</name>
    <dbReference type="NCBI Taxonomy" id="4533"/>
    <lineage>
        <taxon>Eukaryota</taxon>
        <taxon>Viridiplantae</taxon>
        <taxon>Streptophyta</taxon>
        <taxon>Embryophyta</taxon>
        <taxon>Tracheophyta</taxon>
        <taxon>Spermatophyta</taxon>
        <taxon>Magnoliopsida</taxon>
        <taxon>Liliopsida</taxon>
        <taxon>Poales</taxon>
        <taxon>Poaceae</taxon>
        <taxon>BOP clade</taxon>
        <taxon>Oryzoideae</taxon>
        <taxon>Oryzeae</taxon>
        <taxon>Oryzinae</taxon>
        <taxon>Oryza</taxon>
    </lineage>
</organism>
<dbReference type="RefSeq" id="XP_006659344.1">
    <property type="nucleotide sequence ID" value="XM_006659281.2"/>
</dbReference>
<reference evidence="9" key="1">
    <citation type="journal article" date="2013" name="Nat. Commun.">
        <title>Whole-genome sequencing of Oryza brachyantha reveals mechanisms underlying Oryza genome evolution.</title>
        <authorList>
            <person name="Chen J."/>
            <person name="Huang Q."/>
            <person name="Gao D."/>
            <person name="Wang J."/>
            <person name="Lang Y."/>
            <person name="Liu T."/>
            <person name="Li B."/>
            <person name="Bai Z."/>
            <person name="Luis Goicoechea J."/>
            <person name="Liang C."/>
            <person name="Chen C."/>
            <person name="Zhang W."/>
            <person name="Sun S."/>
            <person name="Liao Y."/>
            <person name="Zhang X."/>
            <person name="Yang L."/>
            <person name="Song C."/>
            <person name="Wang M."/>
            <person name="Shi J."/>
            <person name="Liu G."/>
            <person name="Liu J."/>
            <person name="Zhou H."/>
            <person name="Zhou W."/>
            <person name="Yu Q."/>
            <person name="An N."/>
            <person name="Chen Y."/>
            <person name="Cai Q."/>
            <person name="Wang B."/>
            <person name="Liu B."/>
            <person name="Min J."/>
            <person name="Huang Y."/>
            <person name="Wu H."/>
            <person name="Li Z."/>
            <person name="Zhang Y."/>
            <person name="Yin Y."/>
            <person name="Song W."/>
            <person name="Jiang J."/>
            <person name="Jackson S.A."/>
            <person name="Wing R.A."/>
            <person name="Wang J."/>
            <person name="Chen M."/>
        </authorList>
    </citation>
    <scope>NUCLEOTIDE SEQUENCE [LARGE SCALE GENOMIC DNA]</scope>
    <source>
        <strain evidence="9">cv. IRGC 101232</strain>
    </source>
</reference>
<dbReference type="EnsemblPlants" id="OB08G19870.1">
    <property type="protein sequence ID" value="OB08G19870.1"/>
    <property type="gene ID" value="OB08G19870"/>
</dbReference>
<evidence type="ECO:0000313" key="9">
    <source>
        <dbReference type="EnsemblPlants" id="OB08G19870.1"/>
    </source>
</evidence>
<evidence type="ECO:0000313" key="10">
    <source>
        <dbReference type="Proteomes" id="UP000006038"/>
    </source>
</evidence>
<dbReference type="HAMAP" id="MF_00050">
    <property type="entry name" value="EF_Ts"/>
    <property type="match status" value="1"/>
</dbReference>
<reference evidence="9" key="2">
    <citation type="submission" date="2013-04" db="UniProtKB">
        <authorList>
            <consortium name="EnsemblPlants"/>
        </authorList>
    </citation>
    <scope>IDENTIFICATION</scope>
</reference>
<evidence type="ECO:0000256" key="6">
    <source>
        <dbReference type="HAMAP-Rule" id="MF_03135"/>
    </source>
</evidence>
<evidence type="ECO:0000256" key="3">
    <source>
        <dbReference type="ARBA" id="ARBA00022917"/>
    </source>
</evidence>
<keyword evidence="2 6" id="KW-0251">Elongation factor</keyword>
<dbReference type="AlphaFoldDB" id="J3MSA8"/>
<evidence type="ECO:0000256" key="4">
    <source>
        <dbReference type="ARBA" id="ARBA00022946"/>
    </source>
</evidence>
<accession>J3MSA8</accession>
<dbReference type="FunFam" id="1.10.8.10:FF:000001">
    <property type="entry name" value="Elongation factor Ts"/>
    <property type="match status" value="1"/>
</dbReference>
<evidence type="ECO:0000256" key="5">
    <source>
        <dbReference type="ARBA" id="ARBA00023128"/>
    </source>
</evidence>
<dbReference type="SUPFAM" id="SSF46934">
    <property type="entry name" value="UBA-like"/>
    <property type="match status" value="1"/>
</dbReference>
<dbReference type="PANTHER" id="PTHR11741:SF0">
    <property type="entry name" value="ELONGATION FACTOR TS, MITOCHONDRIAL"/>
    <property type="match status" value="1"/>
</dbReference>